<reference evidence="2" key="1">
    <citation type="journal article" date="2014" name="Int. J. Syst. Evol. Microbiol.">
        <title>Complete genome of a new Firmicutes species belonging to the dominant human colonic microbiota ('Ruminococcus bicirculans') reveals two chromosomes and a selective capacity to utilize plant glucans.</title>
        <authorList>
            <consortium name="NISC Comparative Sequencing Program"/>
            <person name="Wegmann U."/>
            <person name="Louis P."/>
            <person name="Goesmann A."/>
            <person name="Henrissat B."/>
            <person name="Duncan S.H."/>
            <person name="Flint H.J."/>
        </authorList>
    </citation>
    <scope>NUCLEOTIDE SEQUENCE</scope>
    <source>
        <strain evidence="2">CGMCC 1.15931</strain>
    </source>
</reference>
<reference evidence="3 4" key="3">
    <citation type="submission" date="2019-11" db="EMBL/GenBank/DDBJ databases">
        <title>Type strains purchased from KCTC, JCM and DSMZ.</title>
        <authorList>
            <person name="Lu H."/>
        </authorList>
    </citation>
    <scope>NUCLEOTIDE SEQUENCE [LARGE SCALE GENOMIC DNA]</scope>
    <source>
        <strain evidence="3 4">KCTC 52429</strain>
    </source>
</reference>
<dbReference type="Proteomes" id="UP000622638">
    <property type="component" value="Unassembled WGS sequence"/>
</dbReference>
<dbReference type="Proteomes" id="UP000430634">
    <property type="component" value="Unassembled WGS sequence"/>
</dbReference>
<accession>A0A6I3T4J8</accession>
<dbReference type="EMBL" id="BMKG01000041">
    <property type="protein sequence ID" value="GGC24372.1"/>
    <property type="molecule type" value="Genomic_DNA"/>
</dbReference>
<dbReference type="RefSeq" id="WP_155473119.1">
    <property type="nucleotide sequence ID" value="NZ_BMKG01000041.1"/>
</dbReference>
<evidence type="ECO:0000313" key="2">
    <source>
        <dbReference type="EMBL" id="GGC24372.1"/>
    </source>
</evidence>
<evidence type="ECO:0000256" key="1">
    <source>
        <dbReference type="SAM" id="MobiDB-lite"/>
    </source>
</evidence>
<sequence>MSSPTCAHPGALPDALSCTPPAPAQPSPARCADGADSTARAEATPAVPTVGQELRRLYANLVFLR</sequence>
<proteinExistence type="predicted"/>
<gene>
    <name evidence="2" type="ORF">GCM10011572_52370</name>
    <name evidence="3" type="ORF">GM672_24370</name>
</gene>
<protein>
    <submittedName>
        <fullName evidence="3">Uncharacterized protein</fullName>
    </submittedName>
</protein>
<feature type="region of interest" description="Disordered" evidence="1">
    <location>
        <begin position="17"/>
        <end position="46"/>
    </location>
</feature>
<organism evidence="3 4">
    <name type="scientific">Pseudoduganella buxea</name>
    <dbReference type="NCBI Taxonomy" id="1949069"/>
    <lineage>
        <taxon>Bacteria</taxon>
        <taxon>Pseudomonadati</taxon>
        <taxon>Pseudomonadota</taxon>
        <taxon>Betaproteobacteria</taxon>
        <taxon>Burkholderiales</taxon>
        <taxon>Oxalobacteraceae</taxon>
        <taxon>Telluria group</taxon>
        <taxon>Pseudoduganella</taxon>
    </lineage>
</organism>
<dbReference type="AlphaFoldDB" id="A0A6I3T4J8"/>
<reference evidence="5" key="2">
    <citation type="journal article" date="2019" name="Int. J. Syst. Evol. Microbiol.">
        <title>The Global Catalogue of Microorganisms (GCM) 10K type strain sequencing project: providing services to taxonomists for standard genome sequencing and annotation.</title>
        <authorList>
            <consortium name="The Broad Institute Genomics Platform"/>
            <consortium name="The Broad Institute Genome Sequencing Center for Infectious Disease"/>
            <person name="Wu L."/>
            <person name="Ma J."/>
        </authorList>
    </citation>
    <scope>NUCLEOTIDE SEQUENCE [LARGE SCALE GENOMIC DNA]</scope>
    <source>
        <strain evidence="5">CGMCC 1.15931</strain>
    </source>
</reference>
<name>A0A6I3T4J8_9BURK</name>
<dbReference type="EMBL" id="WNKZ01000110">
    <property type="protein sequence ID" value="MTV55865.1"/>
    <property type="molecule type" value="Genomic_DNA"/>
</dbReference>
<reference evidence="2" key="4">
    <citation type="submission" date="2024-05" db="EMBL/GenBank/DDBJ databases">
        <authorList>
            <person name="Sun Q."/>
            <person name="Zhou Y."/>
        </authorList>
    </citation>
    <scope>NUCLEOTIDE SEQUENCE</scope>
    <source>
        <strain evidence="2">CGMCC 1.15931</strain>
    </source>
</reference>
<evidence type="ECO:0000313" key="3">
    <source>
        <dbReference type="EMBL" id="MTV55865.1"/>
    </source>
</evidence>
<comment type="caution">
    <text evidence="3">The sequence shown here is derived from an EMBL/GenBank/DDBJ whole genome shotgun (WGS) entry which is preliminary data.</text>
</comment>
<evidence type="ECO:0000313" key="4">
    <source>
        <dbReference type="Proteomes" id="UP000430634"/>
    </source>
</evidence>
<evidence type="ECO:0000313" key="5">
    <source>
        <dbReference type="Proteomes" id="UP000622638"/>
    </source>
</evidence>
<keyword evidence="5" id="KW-1185">Reference proteome</keyword>